<dbReference type="InterPro" id="IPR005226">
    <property type="entry name" value="UPF0014_fam"/>
</dbReference>
<dbReference type="Proteomes" id="UP000001107">
    <property type="component" value="Chromosome"/>
</dbReference>
<feature type="transmembrane region" description="Helical" evidence="6">
    <location>
        <begin position="205"/>
        <end position="225"/>
    </location>
</feature>
<dbReference type="Pfam" id="PF03649">
    <property type="entry name" value="UPF0014"/>
    <property type="match status" value="1"/>
</dbReference>
<evidence type="ECO:0000256" key="6">
    <source>
        <dbReference type="SAM" id="Phobius"/>
    </source>
</evidence>
<protein>
    <recommendedName>
        <fullName evidence="9">Iron export ABC transporter permease subunit FetB</fullName>
    </recommendedName>
</protein>
<dbReference type="EMBL" id="CP000742">
    <property type="protein sequence ID" value="ABR55074.1"/>
    <property type="molecule type" value="Genomic_DNA"/>
</dbReference>
<evidence type="ECO:0000313" key="8">
    <source>
        <dbReference type="Proteomes" id="UP000001107"/>
    </source>
</evidence>
<keyword evidence="5 6" id="KW-0472">Membrane</keyword>
<feature type="transmembrane region" description="Helical" evidence="6">
    <location>
        <begin position="106"/>
        <end position="126"/>
    </location>
</feature>
<evidence type="ECO:0008006" key="9">
    <source>
        <dbReference type="Google" id="ProtNLM"/>
    </source>
</evidence>
<keyword evidence="8" id="KW-1185">Reference proteome</keyword>
<dbReference type="PANTHER" id="PTHR30028:SF0">
    <property type="entry name" value="PROTEIN ALUMINUM SENSITIVE 3"/>
    <property type="match status" value="1"/>
</dbReference>
<dbReference type="eggNOG" id="arCOG04953">
    <property type="taxonomic scope" value="Archaea"/>
</dbReference>
<dbReference type="GO" id="GO:0005886">
    <property type="term" value="C:plasma membrane"/>
    <property type="evidence" value="ECO:0007669"/>
    <property type="project" value="TreeGrafter"/>
</dbReference>
<dbReference type="AlphaFoldDB" id="A6URF2"/>
<comment type="subcellular location">
    <subcellularLocation>
        <location evidence="1">Membrane</location>
        <topology evidence="1">Multi-pass membrane protein</topology>
    </subcellularLocation>
</comment>
<keyword evidence="3 6" id="KW-0812">Transmembrane</keyword>
<keyword evidence="4 6" id="KW-1133">Transmembrane helix</keyword>
<organism evidence="7 8">
    <name type="scientific">Methanococcus vannielii (strain ATCC 35089 / DSM 1224 / JCM 13029 / OCM 148 / SB)</name>
    <dbReference type="NCBI Taxonomy" id="406327"/>
    <lineage>
        <taxon>Archaea</taxon>
        <taxon>Methanobacteriati</taxon>
        <taxon>Methanobacteriota</taxon>
        <taxon>Methanomada group</taxon>
        <taxon>Methanococci</taxon>
        <taxon>Methanococcales</taxon>
        <taxon>Methanococcaceae</taxon>
        <taxon>Methanococcus</taxon>
    </lineage>
</organism>
<feature type="transmembrane region" description="Helical" evidence="6">
    <location>
        <begin position="47"/>
        <end position="63"/>
    </location>
</feature>
<dbReference type="PANTHER" id="PTHR30028">
    <property type="entry name" value="UPF0014 INNER MEMBRANE PROTEIN YBBM-RELATED"/>
    <property type="match status" value="1"/>
</dbReference>
<dbReference type="STRING" id="406327.Mevan_1176"/>
<reference evidence="7" key="1">
    <citation type="submission" date="2007-06" db="EMBL/GenBank/DDBJ databases">
        <title>Complete sequence of Methanococcus vannielii SB.</title>
        <authorList>
            <consortium name="US DOE Joint Genome Institute"/>
            <person name="Copeland A."/>
            <person name="Lucas S."/>
            <person name="Lapidus A."/>
            <person name="Barry K."/>
            <person name="Glavina del Rio T."/>
            <person name="Dalin E."/>
            <person name="Tice H."/>
            <person name="Pitluck S."/>
            <person name="Chain P."/>
            <person name="Malfatti S."/>
            <person name="Shin M."/>
            <person name="Vergez L."/>
            <person name="Schmutz J."/>
            <person name="Larimer F."/>
            <person name="Land M."/>
            <person name="Hauser L."/>
            <person name="Kyrpides N."/>
            <person name="Anderson I."/>
            <person name="Sieprawska-Lupa M."/>
            <person name="Whitman W.B."/>
            <person name="Richardson P."/>
        </authorList>
    </citation>
    <scope>NUCLEOTIDE SEQUENCE [LARGE SCALE GENOMIC DNA]</scope>
    <source>
        <strain evidence="7">SB</strain>
    </source>
</reference>
<evidence type="ECO:0000313" key="7">
    <source>
        <dbReference type="EMBL" id="ABR55074.1"/>
    </source>
</evidence>
<accession>A6URF2</accession>
<dbReference type="HOGENOM" id="CLU_076147_1_0_2"/>
<feature type="transmembrane region" description="Helical" evidence="6">
    <location>
        <begin position="75"/>
        <end position="100"/>
    </location>
</feature>
<evidence type="ECO:0000256" key="2">
    <source>
        <dbReference type="ARBA" id="ARBA00005268"/>
    </source>
</evidence>
<feature type="transmembrane region" description="Helical" evidence="6">
    <location>
        <begin position="175"/>
        <end position="193"/>
    </location>
</feature>
<name>A6URF2_METVS</name>
<comment type="similarity">
    <text evidence="2">Belongs to the UPF0014 family.</text>
</comment>
<evidence type="ECO:0000256" key="3">
    <source>
        <dbReference type="ARBA" id="ARBA00022692"/>
    </source>
</evidence>
<evidence type="ECO:0000256" key="4">
    <source>
        <dbReference type="ARBA" id="ARBA00022989"/>
    </source>
</evidence>
<evidence type="ECO:0000256" key="5">
    <source>
        <dbReference type="ARBA" id="ARBA00023136"/>
    </source>
</evidence>
<evidence type="ECO:0000256" key="1">
    <source>
        <dbReference type="ARBA" id="ARBA00004141"/>
    </source>
</evidence>
<gene>
    <name evidence="7" type="ordered locus">Mevan_1176</name>
</gene>
<sequence length="234" mass="25805">MLLSLLIIFKEKLGFSKEIFIAEILALLQLVILGYIIGIIFSLNLTYTFLLITVMIIIASFMVEGNVTKSKDKKIILSSFFAIFISTAVSTMILVFSGTIIFESQYLIPLLGMVIGNSTNAVSIALERFLNDLKAEKDVLWGYLALGATERQSVSPYIKKSVKASITPHLNSTRAVGLIFIPGAMVGLLIAGIDPIEAAKIQVTIMWMIMFSSIFSSTLSCCLLYRNFIHKTSN</sequence>
<feature type="transmembrane region" description="Helical" evidence="6">
    <location>
        <begin position="20"/>
        <end position="41"/>
    </location>
</feature>
<dbReference type="KEGG" id="mvn:Mevan_1176"/>
<proteinExistence type="inferred from homology"/>